<dbReference type="EMBL" id="MZMV01000010">
    <property type="protein sequence ID" value="OWV09913.1"/>
    <property type="molecule type" value="Genomic_DNA"/>
</dbReference>
<feature type="region of interest" description="Disordered" evidence="1">
    <location>
        <begin position="1"/>
        <end position="88"/>
    </location>
</feature>
<keyword evidence="3" id="KW-1185">Reference proteome</keyword>
<reference evidence="2 3" key="1">
    <citation type="submission" date="2017-03" db="EMBL/GenBank/DDBJ databases">
        <title>Whole genome sequence of Micromonospora wenchangensis, isolated from mangrove soil.</title>
        <authorList>
            <person name="Yang H."/>
        </authorList>
    </citation>
    <scope>NUCLEOTIDE SEQUENCE [LARGE SCALE GENOMIC DNA]</scope>
    <source>
        <strain evidence="2 3">CCTCC AA 2012002</strain>
    </source>
</reference>
<feature type="compositionally biased region" description="Polar residues" evidence="1">
    <location>
        <begin position="40"/>
        <end position="58"/>
    </location>
</feature>
<dbReference type="InterPro" id="IPR019933">
    <property type="entry name" value="DivIVA_domain"/>
</dbReference>
<evidence type="ECO:0008006" key="4">
    <source>
        <dbReference type="Google" id="ProtNLM"/>
    </source>
</evidence>
<protein>
    <recommendedName>
        <fullName evidence="4">Antigen 84</fullName>
    </recommendedName>
</protein>
<accession>A0A246RQ75</accession>
<comment type="caution">
    <text evidence="2">The sequence shown here is derived from an EMBL/GenBank/DDBJ whole genome shotgun (WGS) entry which is preliminary data.</text>
</comment>
<gene>
    <name evidence="2" type="ORF">B5D80_08065</name>
</gene>
<organism evidence="2 3">
    <name type="scientific">Micromonospora wenchangensis</name>
    <dbReference type="NCBI Taxonomy" id="1185415"/>
    <lineage>
        <taxon>Bacteria</taxon>
        <taxon>Bacillati</taxon>
        <taxon>Actinomycetota</taxon>
        <taxon>Actinomycetes</taxon>
        <taxon>Micromonosporales</taxon>
        <taxon>Micromonosporaceae</taxon>
        <taxon>Micromonospora</taxon>
    </lineage>
</organism>
<evidence type="ECO:0000313" key="2">
    <source>
        <dbReference type="EMBL" id="OWV09913.1"/>
    </source>
</evidence>
<evidence type="ECO:0000256" key="1">
    <source>
        <dbReference type="SAM" id="MobiDB-lite"/>
    </source>
</evidence>
<dbReference type="Proteomes" id="UP000197174">
    <property type="component" value="Unassembled WGS sequence"/>
</dbReference>
<dbReference type="NCBIfam" id="TIGR03544">
    <property type="entry name" value="DivI1A_domain"/>
    <property type="match status" value="1"/>
</dbReference>
<dbReference type="Gene3D" id="6.10.250.660">
    <property type="match status" value="1"/>
</dbReference>
<name>A0A246RQ75_9ACTN</name>
<sequence>MFRRPRSRATDQPPTTGRSAPAKRPTATGRPPARHRVTNRPPTNQARSNRRPTNQTPDSRAAGRPGGQSGPAGRRNSGQHYRSTAYRPLCASQVRQQWFGRSRNGLHPGEVDGFLHRIADELTVLHAELARTREENARIKGALRDWQSRFAPRVVRA</sequence>
<evidence type="ECO:0000313" key="3">
    <source>
        <dbReference type="Proteomes" id="UP000197174"/>
    </source>
</evidence>
<proteinExistence type="predicted"/>
<dbReference type="AlphaFoldDB" id="A0A246RQ75"/>